<gene>
    <name evidence="3" type="ORF">ZYGR_0AV00420</name>
</gene>
<feature type="region of interest" description="Disordered" evidence="1">
    <location>
        <begin position="154"/>
        <end position="214"/>
    </location>
</feature>
<comment type="caution">
    <text evidence="3">The sequence shown here is derived from an EMBL/GenBank/DDBJ whole genome shotgun (WGS) entry which is preliminary data.</text>
</comment>
<dbReference type="AlphaFoldDB" id="A0A1Q3AI69"/>
<dbReference type="InterPro" id="IPR007320">
    <property type="entry name" value="PDCD2_C"/>
</dbReference>
<protein>
    <recommendedName>
        <fullName evidence="2">Programmed cell death protein 2 C-terminal domain-containing protein</fullName>
    </recommendedName>
</protein>
<dbReference type="Proteomes" id="UP000187013">
    <property type="component" value="Unassembled WGS sequence"/>
</dbReference>
<feature type="compositionally biased region" description="Low complexity" evidence="1">
    <location>
        <begin position="163"/>
        <end position="174"/>
    </location>
</feature>
<evidence type="ECO:0000313" key="3">
    <source>
        <dbReference type="EMBL" id="GAV55411.1"/>
    </source>
</evidence>
<dbReference type="EMBL" id="BDGX01000048">
    <property type="protein sequence ID" value="GAV55411.1"/>
    <property type="molecule type" value="Genomic_DNA"/>
</dbReference>
<dbReference type="GO" id="GO:0005737">
    <property type="term" value="C:cytoplasm"/>
    <property type="evidence" value="ECO:0007669"/>
    <property type="project" value="InterPro"/>
</dbReference>
<proteinExistence type="predicted"/>
<name>A0A1Q3AI69_ZYGRO</name>
<dbReference type="OrthoDB" id="443682at2759"/>
<feature type="domain" description="Programmed cell death protein 2 C-terminal" evidence="2">
    <location>
        <begin position="290"/>
        <end position="399"/>
    </location>
</feature>
<evidence type="ECO:0000313" key="4">
    <source>
        <dbReference type="Proteomes" id="UP000187013"/>
    </source>
</evidence>
<evidence type="ECO:0000256" key="1">
    <source>
        <dbReference type="SAM" id="MobiDB-lite"/>
    </source>
</evidence>
<dbReference type="Pfam" id="PF04194">
    <property type="entry name" value="PDCD2_C"/>
    <property type="match status" value="1"/>
</dbReference>
<organism evidence="3 4">
    <name type="scientific">Zygosaccharomyces rouxii</name>
    <dbReference type="NCBI Taxonomy" id="4956"/>
    <lineage>
        <taxon>Eukaryota</taxon>
        <taxon>Fungi</taxon>
        <taxon>Dikarya</taxon>
        <taxon>Ascomycota</taxon>
        <taxon>Saccharomycotina</taxon>
        <taxon>Saccharomycetes</taxon>
        <taxon>Saccharomycetales</taxon>
        <taxon>Saccharomycetaceae</taxon>
        <taxon>Zygosaccharomyces</taxon>
    </lineage>
</organism>
<sequence length="403" mass="45641">MALSASDDENFADKTSQVYLGFVDTPVKEEDEITIEDTFIGGEPKWLHPDSKPNDNLLKCGACKSKDNMRLLLQAFAPLDYGQVEDLQSLSGLKNMRYINPDDDRVLYIFICTKCQRKANSVRCIRGVKKNKPHTGAQKISDKMASLPAEKEFNINPFDTSKNNSNPFGGNPFGQSSENPFSAATSASNGDSQKEKVDTNNQQVSAKTARKMHENLKDKQFDSSSSFKGYLLYVEEESFKNKKPDHLKLPKNLKIDKNALELTGESESNLEKNPIKLDPRTEKLSKFLDDETFQKFQEIVGYNPGQVLRYDLGGKPLLYVDTKVNLVNTVANPGYNPSSKRIFEMQLMPKMIIDLEEEVSLLDSMEWGTIMIFTDLENYVPQFDDNDVGYVEECVKVQWESRD</sequence>
<accession>A0A1Q3AI69</accession>
<dbReference type="PANTHER" id="PTHR47524:SF1">
    <property type="entry name" value="20S RRNA ACCUMULATION PROTEIN 4"/>
    <property type="match status" value="1"/>
</dbReference>
<dbReference type="PANTHER" id="PTHR47524">
    <property type="entry name" value="20S RRNA ACCUMULATION PROTEIN 4"/>
    <property type="match status" value="1"/>
</dbReference>
<feature type="compositionally biased region" description="Polar residues" evidence="1">
    <location>
        <begin position="175"/>
        <end position="191"/>
    </location>
</feature>
<reference evidence="3 4" key="1">
    <citation type="submission" date="2016-08" db="EMBL/GenBank/DDBJ databases">
        <title>Draft genome sequence of allopolyploid Zygosaccharomyces rouxii.</title>
        <authorList>
            <person name="Watanabe J."/>
            <person name="Uehara K."/>
            <person name="Mogi Y."/>
            <person name="Tsukioka Y."/>
        </authorList>
    </citation>
    <scope>NUCLEOTIDE SEQUENCE [LARGE SCALE GENOMIC DNA]</scope>
    <source>
        <strain evidence="3 4">NBRC 110957</strain>
    </source>
</reference>
<evidence type="ECO:0000259" key="2">
    <source>
        <dbReference type="Pfam" id="PF04194"/>
    </source>
</evidence>
<dbReference type="GO" id="GO:0030490">
    <property type="term" value="P:maturation of SSU-rRNA"/>
    <property type="evidence" value="ECO:0007669"/>
    <property type="project" value="TreeGrafter"/>
</dbReference>